<dbReference type="Gene3D" id="1.20.140.10">
    <property type="entry name" value="Butyryl-CoA Dehydrogenase, subunit A, domain 3"/>
    <property type="match status" value="2"/>
</dbReference>
<dbReference type="SUPFAM" id="SSF47203">
    <property type="entry name" value="Acyl-CoA dehydrogenase C-terminal domain-like"/>
    <property type="match status" value="2"/>
</dbReference>
<dbReference type="Gene3D" id="2.40.110.10">
    <property type="entry name" value="Butyryl-CoA Dehydrogenase, subunit A, domain 2"/>
    <property type="match status" value="1"/>
</dbReference>
<feature type="domain" description="Acyl-CoA oxidase C-terminal" evidence="9">
    <location>
        <begin position="502"/>
        <end position="634"/>
    </location>
</feature>
<dbReference type="Pfam" id="PF02770">
    <property type="entry name" value="Acyl-CoA_dh_M"/>
    <property type="match status" value="1"/>
</dbReference>
<comment type="caution">
    <text evidence="12">The sequence shown here is derived from an EMBL/GenBank/DDBJ whole genome shotgun (WGS) entry which is preliminary data.</text>
</comment>
<dbReference type="GO" id="GO:0003997">
    <property type="term" value="F:acyl-CoA oxidase activity"/>
    <property type="evidence" value="ECO:0007669"/>
    <property type="project" value="InterPro"/>
</dbReference>
<evidence type="ECO:0000256" key="8">
    <source>
        <dbReference type="PIRSR" id="PIRSR000168-2"/>
    </source>
</evidence>
<dbReference type="InterPro" id="IPR009100">
    <property type="entry name" value="AcylCoA_DH/oxidase_NM_dom_sf"/>
</dbReference>
<keyword evidence="3 6" id="KW-0285">Flavoprotein</keyword>
<evidence type="ECO:0000313" key="12">
    <source>
        <dbReference type="EMBL" id="CAI2360170.1"/>
    </source>
</evidence>
<proteinExistence type="inferred from homology"/>
<feature type="active site" description="Proton acceptor" evidence="7">
    <location>
        <position position="451"/>
    </location>
</feature>
<feature type="domain" description="Acyl-CoA oxidase/dehydrogenase middle" evidence="10">
    <location>
        <begin position="160"/>
        <end position="269"/>
    </location>
</feature>
<reference evidence="12" key="1">
    <citation type="submission" date="2023-07" db="EMBL/GenBank/DDBJ databases">
        <authorList>
            <consortium name="AG Swart"/>
            <person name="Singh M."/>
            <person name="Singh A."/>
            <person name="Seah K."/>
            <person name="Emmerich C."/>
        </authorList>
    </citation>
    <scope>NUCLEOTIDE SEQUENCE</scope>
    <source>
        <strain evidence="12">DP1</strain>
    </source>
</reference>
<protein>
    <recommendedName>
        <fullName evidence="6">Acyl-coenzyme A oxidase</fullName>
    </recommendedName>
</protein>
<dbReference type="GO" id="GO:0055088">
    <property type="term" value="P:lipid homeostasis"/>
    <property type="evidence" value="ECO:0007669"/>
    <property type="project" value="TreeGrafter"/>
</dbReference>
<dbReference type="PIRSF" id="PIRSF000168">
    <property type="entry name" value="Acyl-CoA_oxidase"/>
    <property type="match status" value="1"/>
</dbReference>
<dbReference type="PANTHER" id="PTHR10909:SF352">
    <property type="entry name" value="ACYL-COENZYME A OXIDASE-LIKE PROTEIN"/>
    <property type="match status" value="1"/>
</dbReference>
<dbReference type="SUPFAM" id="SSF56645">
    <property type="entry name" value="Acyl-CoA dehydrogenase NM domain-like"/>
    <property type="match status" value="1"/>
</dbReference>
<dbReference type="PANTHER" id="PTHR10909">
    <property type="entry name" value="ELECTRON TRANSPORT OXIDOREDUCTASE"/>
    <property type="match status" value="1"/>
</dbReference>
<evidence type="ECO:0000259" key="10">
    <source>
        <dbReference type="Pfam" id="PF02770"/>
    </source>
</evidence>
<dbReference type="EMBL" id="CAMPGE010001386">
    <property type="protein sequence ID" value="CAI2360170.1"/>
    <property type="molecule type" value="Genomic_DNA"/>
</dbReference>
<evidence type="ECO:0000256" key="1">
    <source>
        <dbReference type="ARBA" id="ARBA00001974"/>
    </source>
</evidence>
<dbReference type="GO" id="GO:0005777">
    <property type="term" value="C:peroxisome"/>
    <property type="evidence" value="ECO:0007669"/>
    <property type="project" value="InterPro"/>
</dbReference>
<name>A0AAD1U2H2_EUPCR</name>
<evidence type="ECO:0000256" key="7">
    <source>
        <dbReference type="PIRSR" id="PIRSR000168-1"/>
    </source>
</evidence>
<dbReference type="Pfam" id="PF01756">
    <property type="entry name" value="ACOX"/>
    <property type="match status" value="1"/>
</dbReference>
<keyword evidence="5" id="KW-0560">Oxidoreductase</keyword>
<evidence type="ECO:0000256" key="6">
    <source>
        <dbReference type="PIRNR" id="PIRNR000168"/>
    </source>
</evidence>
<comment type="similarity">
    <text evidence="2 6">Belongs to the acyl-CoA oxidase family.</text>
</comment>
<evidence type="ECO:0000313" key="13">
    <source>
        <dbReference type="Proteomes" id="UP001295684"/>
    </source>
</evidence>
<evidence type="ECO:0000256" key="2">
    <source>
        <dbReference type="ARBA" id="ARBA00006288"/>
    </source>
</evidence>
<dbReference type="Pfam" id="PF22924">
    <property type="entry name" value="ACOX_C_alpha1"/>
    <property type="match status" value="1"/>
</dbReference>
<dbReference type="InterPro" id="IPR012258">
    <property type="entry name" value="Acyl-CoA_oxidase"/>
</dbReference>
<evidence type="ECO:0000256" key="3">
    <source>
        <dbReference type="ARBA" id="ARBA00022630"/>
    </source>
</evidence>
<accession>A0AAD1U2H2</accession>
<sequence>MLNNREKAIKRISLLKKHFRPSEDFNRELDGCTFDFELAAKVVRGLRPEVHHQVIELVDSMMKHNNFKEKSRAAMRYKTNYWVKKILMKFYEKGIFTPEKVIEDPDLLNRCTMGISFFGGEISTKFAVQIGLYLKSLKNMGTETHKDALMKAATLEEFGCFCLTELGHGSDVSKLETTAHFDQITNQFIFNSPTETSRKFWIGNLASTATKAVVFAQLIINGVRHGIHGFLIQIRDPETHEPLYGVTIGDCGDKIGMQGIDNGWIMFDNFRAGKKALLNKFADISPDGVYTSKITSKAKRMAVQLGGLSGGRIAISQVSNDCALGVSSGALRYWAVRKQFKSPKTKLETRLIDYRINHFRLITKFARHFIQHVGMSKITEFWNQYLEGGLGAENKMTSFAHLISSVAKSVFTWTTFDTCSESRQALGGLGYSSYNGFGQVLAVMDLNRTWEGDNNILMQQAGKLILQNLQYLFMEKPVMPTFDFLTTEMPEAEPYSKSLDDVMNLLELLTYRASTLIHQTGMKLNFAEDKIEAWDKLLAFNTYPMTFAYFDRFLLQNYIEFLENFSGDQKTKEVFTLLGVVYAQKVIIEDAEFFRDYLTRAQIDDLKETLMDNLLKLRKEVVGLSYLLPFTDKMQGALFKLDMKPYEHFLDFVERSERKANIDIDGDIIIPVPR</sequence>
<feature type="binding site" evidence="8">
    <location>
        <position position="203"/>
    </location>
    <ligand>
        <name>FAD</name>
        <dbReference type="ChEBI" id="CHEBI:57692"/>
    </ligand>
</feature>
<dbReference type="GO" id="GO:0071949">
    <property type="term" value="F:FAD binding"/>
    <property type="evidence" value="ECO:0007669"/>
    <property type="project" value="InterPro"/>
</dbReference>
<dbReference type="InterPro" id="IPR002655">
    <property type="entry name" value="Acyl-CoA_oxidase_C"/>
</dbReference>
<dbReference type="Proteomes" id="UP001295684">
    <property type="component" value="Unassembled WGS sequence"/>
</dbReference>
<feature type="domain" description="Acyl-CoA oxidase C-alpha1" evidence="11">
    <location>
        <begin position="308"/>
        <end position="465"/>
    </location>
</feature>
<dbReference type="FunFam" id="2.40.110.10:FF:000005">
    <property type="entry name" value="Acyl-coenzyme A oxidase"/>
    <property type="match status" value="1"/>
</dbReference>
<dbReference type="GO" id="GO:0005504">
    <property type="term" value="F:fatty acid binding"/>
    <property type="evidence" value="ECO:0007669"/>
    <property type="project" value="TreeGrafter"/>
</dbReference>
<dbReference type="InterPro" id="IPR046373">
    <property type="entry name" value="Acyl-CoA_Oxase/DH_mid-dom_sf"/>
</dbReference>
<keyword evidence="4 6" id="KW-0274">FAD</keyword>
<comment type="cofactor">
    <cofactor evidence="1">
        <name>FAD</name>
        <dbReference type="ChEBI" id="CHEBI:57692"/>
    </cofactor>
</comment>
<dbReference type="AlphaFoldDB" id="A0AAD1U2H2"/>
<organism evidence="12 13">
    <name type="scientific">Euplotes crassus</name>
    <dbReference type="NCBI Taxonomy" id="5936"/>
    <lineage>
        <taxon>Eukaryota</taxon>
        <taxon>Sar</taxon>
        <taxon>Alveolata</taxon>
        <taxon>Ciliophora</taxon>
        <taxon>Intramacronucleata</taxon>
        <taxon>Spirotrichea</taxon>
        <taxon>Hypotrichia</taxon>
        <taxon>Euplotida</taxon>
        <taxon>Euplotidae</taxon>
        <taxon>Moneuplotes</taxon>
    </lineage>
</organism>
<evidence type="ECO:0000256" key="5">
    <source>
        <dbReference type="ARBA" id="ARBA00023002"/>
    </source>
</evidence>
<gene>
    <name evidence="12" type="ORF">ECRASSUSDP1_LOCUS1468</name>
</gene>
<dbReference type="InterPro" id="IPR036250">
    <property type="entry name" value="AcylCo_DH-like_C"/>
</dbReference>
<evidence type="ECO:0000259" key="9">
    <source>
        <dbReference type="Pfam" id="PF01756"/>
    </source>
</evidence>
<dbReference type="GO" id="GO:0033540">
    <property type="term" value="P:fatty acid beta-oxidation using acyl-CoA oxidase"/>
    <property type="evidence" value="ECO:0007669"/>
    <property type="project" value="TreeGrafter"/>
</dbReference>
<evidence type="ECO:0000259" key="11">
    <source>
        <dbReference type="Pfam" id="PF22924"/>
    </source>
</evidence>
<evidence type="ECO:0000256" key="4">
    <source>
        <dbReference type="ARBA" id="ARBA00022827"/>
    </source>
</evidence>
<keyword evidence="13" id="KW-1185">Reference proteome</keyword>
<dbReference type="InterPro" id="IPR006091">
    <property type="entry name" value="Acyl-CoA_Oxase/DH_mid-dom"/>
</dbReference>
<dbReference type="InterPro" id="IPR055060">
    <property type="entry name" value="ACOX_C_alpha1"/>
</dbReference>
<feature type="binding site" evidence="8">
    <location>
        <position position="164"/>
    </location>
    <ligand>
        <name>FAD</name>
        <dbReference type="ChEBI" id="CHEBI:57692"/>
    </ligand>
</feature>